<evidence type="ECO:0000313" key="9">
    <source>
        <dbReference type="Proteomes" id="UP000590412"/>
    </source>
</evidence>
<gene>
    <name evidence="8" type="ORF">FOB60_000843</name>
</gene>
<dbReference type="InterPro" id="IPR007146">
    <property type="entry name" value="Sas10/Utp3/C1D"/>
</dbReference>
<feature type="compositionally biased region" description="Polar residues" evidence="7">
    <location>
        <begin position="136"/>
        <end position="145"/>
    </location>
</feature>
<feature type="region of interest" description="Disordered" evidence="7">
    <location>
        <begin position="133"/>
        <end position="222"/>
    </location>
</feature>
<evidence type="ECO:0000256" key="2">
    <source>
        <dbReference type="ARBA" id="ARBA00009154"/>
    </source>
</evidence>
<evidence type="ECO:0000256" key="3">
    <source>
        <dbReference type="ARBA" id="ARBA00022552"/>
    </source>
</evidence>
<dbReference type="PANTHER" id="PTHR15341">
    <property type="entry name" value="SUN-COR STEROID HORMONE RECEPTOR CO-REPRESSOR"/>
    <property type="match status" value="1"/>
</dbReference>
<feature type="compositionally biased region" description="Basic residues" evidence="7">
    <location>
        <begin position="180"/>
        <end position="190"/>
    </location>
</feature>
<dbReference type="PANTHER" id="PTHR15341:SF3">
    <property type="entry name" value="NUCLEAR NUCLEIC ACID-BINDING PROTEIN C1D"/>
    <property type="match status" value="1"/>
</dbReference>
<dbReference type="Proteomes" id="UP000590412">
    <property type="component" value="Unassembled WGS sequence"/>
</dbReference>
<evidence type="ECO:0000256" key="6">
    <source>
        <dbReference type="RuleBase" id="RU368003"/>
    </source>
</evidence>
<dbReference type="AlphaFoldDB" id="A0A8X7NQW2"/>
<dbReference type="GO" id="GO:0000178">
    <property type="term" value="C:exosome (RNase complex)"/>
    <property type="evidence" value="ECO:0007669"/>
    <property type="project" value="TreeGrafter"/>
</dbReference>
<dbReference type="GO" id="GO:0005730">
    <property type="term" value="C:nucleolus"/>
    <property type="evidence" value="ECO:0007669"/>
    <property type="project" value="TreeGrafter"/>
</dbReference>
<dbReference type="GO" id="GO:0000460">
    <property type="term" value="P:maturation of 5.8S rRNA"/>
    <property type="evidence" value="ECO:0007669"/>
    <property type="project" value="TreeGrafter"/>
</dbReference>
<comment type="similarity">
    <text evidence="2 6">Belongs to the C1D family.</text>
</comment>
<dbReference type="GO" id="GO:0003677">
    <property type="term" value="F:DNA binding"/>
    <property type="evidence" value="ECO:0007669"/>
    <property type="project" value="TreeGrafter"/>
</dbReference>
<keyword evidence="4 6" id="KW-0694">RNA-binding</keyword>
<evidence type="ECO:0000256" key="5">
    <source>
        <dbReference type="ARBA" id="ARBA00023242"/>
    </source>
</evidence>
<evidence type="ECO:0000256" key="7">
    <source>
        <dbReference type="SAM" id="MobiDB-lite"/>
    </source>
</evidence>
<feature type="compositionally biased region" description="Basic residues" evidence="7">
    <location>
        <begin position="199"/>
        <end position="208"/>
    </location>
</feature>
<dbReference type="InterPro" id="IPR011082">
    <property type="entry name" value="Exosome-assoc_fac/DNA_repair"/>
</dbReference>
<comment type="caution">
    <text evidence="8">The sequence shown here is derived from an EMBL/GenBank/DDBJ whole genome shotgun (WGS) entry which is preliminary data.</text>
</comment>
<keyword evidence="3 6" id="KW-0698">rRNA processing</keyword>
<dbReference type="GO" id="GO:0010468">
    <property type="term" value="P:regulation of gene expression"/>
    <property type="evidence" value="ECO:0007669"/>
    <property type="project" value="TreeGrafter"/>
</dbReference>
<evidence type="ECO:0000256" key="4">
    <source>
        <dbReference type="ARBA" id="ARBA00022884"/>
    </source>
</evidence>
<comment type="subcellular location">
    <subcellularLocation>
        <location evidence="1 6">Nucleus</location>
    </subcellularLocation>
</comment>
<accession>A0A8X7NQW2</accession>
<organism evidence="8 9">
    <name type="scientific">Candida parapsilosis</name>
    <name type="common">Yeast</name>
    <dbReference type="NCBI Taxonomy" id="5480"/>
    <lineage>
        <taxon>Eukaryota</taxon>
        <taxon>Fungi</taxon>
        <taxon>Dikarya</taxon>
        <taxon>Ascomycota</taxon>
        <taxon>Saccharomycotina</taxon>
        <taxon>Pichiomycetes</taxon>
        <taxon>Debaryomycetaceae</taxon>
        <taxon>Candida/Lodderomyces clade</taxon>
        <taxon>Candida</taxon>
    </lineage>
</organism>
<dbReference type="Pfam" id="PF04000">
    <property type="entry name" value="Sas10_Utp3"/>
    <property type="match status" value="1"/>
</dbReference>
<sequence length="222" mass="25266">MENLDNIKLYLKSLDKSISQYEPTLEPLLSRTLDEHLAQQTTPQSKITFLNNFQYVLISTIYSYLKTIGIDTDTHPIKKELTRVKSYMMRAKNMDNNKNNEQEAIADKAKTKEFLTQTLGVKNGVENTVKDIGPAISTQNFQGTHTKFEDEDHSSGEEEEKSELSSKVKQKTPIESVKRDKSKKKNKPSIKAKANSKPSKNKIAKVKHGYLPPRPDKKKPKS</sequence>
<keyword evidence="5 6" id="KW-0539">Nucleus</keyword>
<name>A0A8X7NQW2_CANPA</name>
<comment type="function">
    <text evidence="6">Required for exosome-dependent processing of pre-rRNA and small nucleolar RNA (snRNA) precursors. Involved in processing of 35S pre-rRNA at the A0, A1 and A2 sites.</text>
</comment>
<evidence type="ECO:0000256" key="1">
    <source>
        <dbReference type="ARBA" id="ARBA00004123"/>
    </source>
</evidence>
<dbReference type="EMBL" id="JABWAB010000001">
    <property type="protein sequence ID" value="KAF6059261.1"/>
    <property type="molecule type" value="Genomic_DNA"/>
</dbReference>
<protein>
    <recommendedName>
        <fullName evidence="6">Exosome complex protein</fullName>
    </recommendedName>
</protein>
<reference evidence="8" key="1">
    <citation type="submission" date="2020-03" db="EMBL/GenBank/DDBJ databases">
        <title>FDA dAtabase for Regulatory Grade micrObial Sequences (FDA-ARGOS): Supporting development and validation of Infectious Disease Dx tests.</title>
        <authorList>
            <person name="Campos J."/>
            <person name="Goldberg B."/>
            <person name="Tallon L."/>
            <person name="Sadzewicz L."/>
            <person name="Vavikolanu K."/>
            <person name="Mehta A."/>
            <person name="Aluvathingal J."/>
            <person name="Nadendla S."/>
            <person name="Nandy P."/>
            <person name="Geyer C."/>
            <person name="Yan Y."/>
            <person name="Sichtig H."/>
        </authorList>
    </citation>
    <scope>NUCLEOTIDE SEQUENCE [LARGE SCALE GENOMIC DNA]</scope>
    <source>
        <strain evidence="8">FDAARGOS_652</strain>
    </source>
</reference>
<feature type="compositionally biased region" description="Basic and acidic residues" evidence="7">
    <location>
        <begin position="146"/>
        <end position="166"/>
    </location>
</feature>
<dbReference type="GO" id="GO:0003723">
    <property type="term" value="F:RNA binding"/>
    <property type="evidence" value="ECO:0007669"/>
    <property type="project" value="UniProtKB-UniRule"/>
</dbReference>
<proteinExistence type="inferred from homology"/>
<evidence type="ECO:0000313" key="8">
    <source>
        <dbReference type="EMBL" id="KAF6059261.1"/>
    </source>
</evidence>